<dbReference type="SMART" id="SM01121">
    <property type="entry name" value="Dak1_2"/>
    <property type="match status" value="1"/>
</dbReference>
<dbReference type="RefSeq" id="WP_073485450.1">
    <property type="nucleotide sequence ID" value="NZ_FQVN01000006.1"/>
</dbReference>
<dbReference type="PROSITE" id="PS51480">
    <property type="entry name" value="DHAL"/>
    <property type="match status" value="1"/>
</dbReference>
<dbReference type="Gene3D" id="1.25.40.340">
    <property type="match status" value="1"/>
</dbReference>
<dbReference type="AlphaFoldDB" id="A0A1M5GTE7"/>
<name>A0A1M5GTE7_STRHI</name>
<accession>A0A1M5GTE7</accession>
<proteinExistence type="predicted"/>
<dbReference type="InterPro" id="IPR004007">
    <property type="entry name" value="DhaL_dom"/>
</dbReference>
<dbReference type="STRING" id="2017.SAMN05444320_106258"/>
<reference evidence="2 3" key="1">
    <citation type="submission" date="2016-11" db="EMBL/GenBank/DDBJ databases">
        <authorList>
            <person name="Jaros S."/>
            <person name="Januszkiewicz K."/>
            <person name="Wedrychowicz H."/>
        </authorList>
    </citation>
    <scope>NUCLEOTIDE SEQUENCE [LARGE SCALE GENOMIC DNA]</scope>
    <source>
        <strain evidence="2 3">DSM 44523</strain>
    </source>
</reference>
<dbReference type="InterPro" id="IPR033470">
    <property type="entry name" value="FakA-like_C"/>
</dbReference>
<dbReference type="PANTHER" id="PTHR33434:SF4">
    <property type="entry name" value="PHOSPHATASE PROTEIN"/>
    <property type="match status" value="1"/>
</dbReference>
<dbReference type="InterPro" id="IPR019986">
    <property type="entry name" value="YloV-like"/>
</dbReference>
<dbReference type="InterPro" id="IPR048394">
    <property type="entry name" value="FakA-like_M"/>
</dbReference>
<dbReference type="GO" id="GO:0006071">
    <property type="term" value="P:glycerol metabolic process"/>
    <property type="evidence" value="ECO:0007669"/>
    <property type="project" value="InterPro"/>
</dbReference>
<evidence type="ECO:0000313" key="3">
    <source>
        <dbReference type="Proteomes" id="UP000184501"/>
    </source>
</evidence>
<dbReference type="Pfam" id="PF02734">
    <property type="entry name" value="Dak2"/>
    <property type="match status" value="1"/>
</dbReference>
<dbReference type="SMART" id="SM01120">
    <property type="entry name" value="Dak2"/>
    <property type="match status" value="1"/>
</dbReference>
<protein>
    <recommendedName>
        <fullName evidence="1">DhaL domain-containing protein</fullName>
    </recommendedName>
</protein>
<feature type="domain" description="DhaL" evidence="1">
    <location>
        <begin position="8"/>
        <end position="227"/>
    </location>
</feature>
<evidence type="ECO:0000313" key="2">
    <source>
        <dbReference type="EMBL" id="SHG06923.1"/>
    </source>
</evidence>
<dbReference type="EMBL" id="FQVN01000006">
    <property type="protein sequence ID" value="SHG06923.1"/>
    <property type="molecule type" value="Genomic_DNA"/>
</dbReference>
<dbReference type="NCBIfam" id="TIGR03599">
    <property type="entry name" value="YloV"/>
    <property type="match status" value="1"/>
</dbReference>
<organism evidence="2 3">
    <name type="scientific">Streptoalloteichus hindustanus</name>
    <dbReference type="NCBI Taxonomy" id="2017"/>
    <lineage>
        <taxon>Bacteria</taxon>
        <taxon>Bacillati</taxon>
        <taxon>Actinomycetota</taxon>
        <taxon>Actinomycetes</taxon>
        <taxon>Pseudonocardiales</taxon>
        <taxon>Pseudonocardiaceae</taxon>
        <taxon>Streptoalloteichus</taxon>
    </lineage>
</organism>
<dbReference type="PANTHER" id="PTHR33434">
    <property type="entry name" value="DEGV DOMAIN-CONTAINING PROTEIN DR_1986-RELATED"/>
    <property type="match status" value="1"/>
</dbReference>
<dbReference type="Proteomes" id="UP000184501">
    <property type="component" value="Unassembled WGS sequence"/>
</dbReference>
<dbReference type="Pfam" id="PF13684">
    <property type="entry name" value="FakA-like_C"/>
    <property type="match status" value="1"/>
</dbReference>
<sequence length="565" mass="58057">MLRVLDAAALRRWAAACVEALDVSREDIDRINVYPVADGDTGTNLLHTMRAALDALLRVEPEAPAATAAAAMARGALTGARGNSGVILSQVLRGFAEAFRDRAAADNNADNNANDSADVDAVALRHAFRRAADLAHAAVAEPAPGTVLTVLRAVADGVADATAAEGDGNELTELPELTELAAVVLVAARTAATALSETPHQLAALARAGVVDAGGRGLVVLLDALAATVTGRAEPSVVATHRVARSAVVLRAERESGSTEFEYEVMYLLDRTDDAGAARLRAELAELGDCVSVVADGTPGGRGLWTVHVHTNDVGAAVEVGIEVGRPHRITVVRFADQVAAEPSRFARDRAVVAVADGAGTAELFRGEGAAVLLGRPSVAELLAAIAGARARHVVVVPNADELTPVAEQAADQAVRSGQDVIVVPTASPVQGLAALAVHDATRRPGDDVVAMAEAAAATRRGELVVAQREALTWVGRCQPGDVLGMADGEVVLIAEPADLAGAACRLADLMLSVGGELVTALLGADAPEELAAELEEHLRRSHPEVELAVYPGGQATAVLRLGVE</sequence>
<keyword evidence="3" id="KW-1185">Reference proteome</keyword>
<gene>
    <name evidence="2" type="ORF">SAMN05444320_106258</name>
</gene>
<evidence type="ECO:0000259" key="1">
    <source>
        <dbReference type="PROSITE" id="PS51480"/>
    </source>
</evidence>
<dbReference type="GO" id="GO:0004371">
    <property type="term" value="F:glycerone kinase activity"/>
    <property type="evidence" value="ECO:0007669"/>
    <property type="project" value="InterPro"/>
</dbReference>
<dbReference type="InterPro" id="IPR050270">
    <property type="entry name" value="DegV_domain_contain"/>
</dbReference>
<dbReference type="SUPFAM" id="SSF101473">
    <property type="entry name" value="DhaL-like"/>
    <property type="match status" value="1"/>
</dbReference>
<dbReference type="Pfam" id="PF21645">
    <property type="entry name" value="FakA-like_M"/>
    <property type="match status" value="1"/>
</dbReference>
<dbReference type="InterPro" id="IPR036117">
    <property type="entry name" value="DhaL_dom_sf"/>
</dbReference>